<feature type="domain" description="AMP-binding enzyme C-terminal" evidence="2">
    <location>
        <begin position="356"/>
        <end position="425"/>
    </location>
</feature>
<protein>
    <submittedName>
        <fullName evidence="3">AMP-dependent synthetase</fullName>
    </submittedName>
</protein>
<evidence type="ECO:0000259" key="2">
    <source>
        <dbReference type="Pfam" id="PF13193"/>
    </source>
</evidence>
<dbReference type="PROSITE" id="PS00455">
    <property type="entry name" value="AMP_BINDING"/>
    <property type="match status" value="1"/>
</dbReference>
<dbReference type="OrthoDB" id="7055148at2"/>
<evidence type="ECO:0000259" key="1">
    <source>
        <dbReference type="Pfam" id="PF00501"/>
    </source>
</evidence>
<dbReference type="Pfam" id="PF00501">
    <property type="entry name" value="AMP-binding"/>
    <property type="match status" value="1"/>
</dbReference>
<name>A0A364P3V4_9PROT</name>
<dbReference type="SUPFAM" id="SSF56801">
    <property type="entry name" value="Acetyl-CoA synthetase-like"/>
    <property type="match status" value="1"/>
</dbReference>
<dbReference type="InterPro" id="IPR045851">
    <property type="entry name" value="AMP-bd_C_sf"/>
</dbReference>
<proteinExistence type="predicted"/>
<comment type="caution">
    <text evidence="3">The sequence shown here is derived from an EMBL/GenBank/DDBJ whole genome shotgun (WGS) entry which is preliminary data.</text>
</comment>
<dbReference type="EMBL" id="PGTO01000001">
    <property type="protein sequence ID" value="RAU23981.1"/>
    <property type="molecule type" value="Genomic_DNA"/>
</dbReference>
<dbReference type="Pfam" id="PF13193">
    <property type="entry name" value="AMP-binding_C"/>
    <property type="match status" value="1"/>
</dbReference>
<keyword evidence="4" id="KW-1185">Reference proteome</keyword>
<dbReference type="InterPro" id="IPR050237">
    <property type="entry name" value="ATP-dep_AMP-bd_enzyme"/>
</dbReference>
<dbReference type="Gene3D" id="3.40.50.12780">
    <property type="entry name" value="N-terminal domain of ligase-like"/>
    <property type="match status" value="1"/>
</dbReference>
<reference evidence="3 4" key="1">
    <citation type="submission" date="2017-11" db="EMBL/GenBank/DDBJ databases">
        <title>Draft genome sequence of magnetotactic bacterium Magnetospirillum kuznetsovii LBB-42.</title>
        <authorList>
            <person name="Grouzdev D.S."/>
            <person name="Rysina M.S."/>
            <person name="Baslerov R.V."/>
            <person name="Koziaeva V."/>
        </authorList>
    </citation>
    <scope>NUCLEOTIDE SEQUENCE [LARGE SCALE GENOMIC DNA]</scope>
    <source>
        <strain evidence="3 4">LBB-42</strain>
    </source>
</reference>
<dbReference type="Proteomes" id="UP000251075">
    <property type="component" value="Unassembled WGS sequence"/>
</dbReference>
<sequence>MDGFGSAPALYWRGRTHGYDAFLDLIAQWEARLADLGIGPGSVCAFCGDYSPNVIALVFALMKARAVLVPLTPAIEPEIPRFLDISGAEHLLRFDENDSWNHGRLTPSARPALFSRLDESGTPGLVVFTSGSTGIPKGILHDCDRVMRKFVQPRAGWSTVLFLLMDHFGGFNTLLGTFAYGGVGVCPESRSPQAVCAAIAAARATLLPTTPTFLNLLSASRAYVGHDLSSLKLITYGTEMMAEATLQAVRVMFPQAELKQTYGLSESGVLRSKSDANDSLWVKIGGPGFETKVVDDILWVRSEANMLGYLNVESPFDAEGWYCTGDHVEVKGEYLRFLGRKSEIISVGGQKVFPSEVESVLLEAENVVEAAVYAIPHPLLGKAVAARITLNTPEDPDALFRRLRDHCKARLQKYKVPMRVQIVEADAQLSQRFKKTRPLDGESS</sequence>
<dbReference type="AlphaFoldDB" id="A0A364P3V4"/>
<dbReference type="InterPro" id="IPR025110">
    <property type="entry name" value="AMP-bd_C"/>
</dbReference>
<feature type="domain" description="AMP-dependent synthetase/ligase" evidence="1">
    <location>
        <begin position="4"/>
        <end position="310"/>
    </location>
</feature>
<gene>
    <name evidence="3" type="ORF">CU669_00155</name>
</gene>
<dbReference type="Gene3D" id="3.30.300.30">
    <property type="match status" value="1"/>
</dbReference>
<dbReference type="PANTHER" id="PTHR43767">
    <property type="entry name" value="LONG-CHAIN-FATTY-ACID--COA LIGASE"/>
    <property type="match status" value="1"/>
</dbReference>
<organism evidence="3 4">
    <name type="scientific">Paramagnetospirillum kuznetsovii</name>
    <dbReference type="NCBI Taxonomy" id="2053833"/>
    <lineage>
        <taxon>Bacteria</taxon>
        <taxon>Pseudomonadati</taxon>
        <taxon>Pseudomonadota</taxon>
        <taxon>Alphaproteobacteria</taxon>
        <taxon>Rhodospirillales</taxon>
        <taxon>Magnetospirillaceae</taxon>
        <taxon>Paramagnetospirillum</taxon>
    </lineage>
</organism>
<dbReference type="CDD" id="cd04433">
    <property type="entry name" value="AFD_class_I"/>
    <property type="match status" value="1"/>
</dbReference>
<dbReference type="InterPro" id="IPR000873">
    <property type="entry name" value="AMP-dep_synth/lig_dom"/>
</dbReference>
<dbReference type="PANTHER" id="PTHR43767:SF1">
    <property type="entry name" value="NONRIBOSOMAL PEPTIDE SYNTHASE PES1 (EUROFUNG)-RELATED"/>
    <property type="match status" value="1"/>
</dbReference>
<evidence type="ECO:0000313" key="4">
    <source>
        <dbReference type="Proteomes" id="UP000251075"/>
    </source>
</evidence>
<evidence type="ECO:0000313" key="3">
    <source>
        <dbReference type="EMBL" id="RAU23981.1"/>
    </source>
</evidence>
<accession>A0A364P3V4</accession>
<dbReference type="InterPro" id="IPR042099">
    <property type="entry name" value="ANL_N_sf"/>
</dbReference>
<dbReference type="InterPro" id="IPR020845">
    <property type="entry name" value="AMP-binding_CS"/>
</dbReference>
<dbReference type="GO" id="GO:0016878">
    <property type="term" value="F:acid-thiol ligase activity"/>
    <property type="evidence" value="ECO:0007669"/>
    <property type="project" value="UniProtKB-ARBA"/>
</dbReference>